<dbReference type="InterPro" id="IPR011006">
    <property type="entry name" value="CheY-like_superfamily"/>
</dbReference>
<dbReference type="Proteomes" id="UP000295106">
    <property type="component" value="Unassembled WGS sequence"/>
</dbReference>
<keyword evidence="4" id="KW-0902">Two-component regulatory system</keyword>
<gene>
    <name evidence="12" type="ORF">EV684_105206</name>
</gene>
<evidence type="ECO:0000256" key="6">
    <source>
        <dbReference type="ARBA" id="ARBA00023125"/>
    </source>
</evidence>
<dbReference type="FunFam" id="3.40.50.2300:FF:000001">
    <property type="entry name" value="DNA-binding response regulator PhoB"/>
    <property type="match status" value="1"/>
</dbReference>
<dbReference type="InterPro" id="IPR016032">
    <property type="entry name" value="Sig_transdc_resp-reg_C-effctor"/>
</dbReference>
<dbReference type="SMART" id="SM00448">
    <property type="entry name" value="REC"/>
    <property type="match status" value="1"/>
</dbReference>
<dbReference type="GO" id="GO:0000976">
    <property type="term" value="F:transcription cis-regulatory region binding"/>
    <property type="evidence" value="ECO:0007669"/>
    <property type="project" value="TreeGrafter"/>
</dbReference>
<organism evidence="12 13">
    <name type="scientific">Rubrivivax gelatinosus</name>
    <name type="common">Rhodocyclus gelatinosus</name>
    <name type="synonym">Rhodopseudomonas gelatinosa</name>
    <dbReference type="NCBI Taxonomy" id="28068"/>
    <lineage>
        <taxon>Bacteria</taxon>
        <taxon>Pseudomonadati</taxon>
        <taxon>Pseudomonadota</taxon>
        <taxon>Betaproteobacteria</taxon>
        <taxon>Burkholderiales</taxon>
        <taxon>Sphaerotilaceae</taxon>
        <taxon>Rubrivivax</taxon>
    </lineage>
</organism>
<dbReference type="GO" id="GO:0005829">
    <property type="term" value="C:cytosol"/>
    <property type="evidence" value="ECO:0007669"/>
    <property type="project" value="TreeGrafter"/>
</dbReference>
<name>A0A4R2M9G2_RUBGE</name>
<dbReference type="GO" id="GO:0032993">
    <property type="term" value="C:protein-DNA complex"/>
    <property type="evidence" value="ECO:0007669"/>
    <property type="project" value="TreeGrafter"/>
</dbReference>
<dbReference type="InterPro" id="IPR001789">
    <property type="entry name" value="Sig_transdc_resp-reg_receiver"/>
</dbReference>
<keyword evidence="5" id="KW-0805">Transcription regulation</keyword>
<protein>
    <submittedName>
        <fullName evidence="12">Two-component system OmpR family response regulator</fullName>
    </submittedName>
</protein>
<evidence type="ECO:0000256" key="3">
    <source>
        <dbReference type="ARBA" id="ARBA00022553"/>
    </source>
</evidence>
<dbReference type="AlphaFoldDB" id="A0A4R2M9G2"/>
<feature type="DNA-binding region" description="OmpR/PhoB-type" evidence="9">
    <location>
        <begin position="136"/>
        <end position="236"/>
    </location>
</feature>
<reference evidence="12 13" key="1">
    <citation type="submission" date="2019-03" db="EMBL/GenBank/DDBJ databases">
        <title>Genomic Encyclopedia of Type Strains, Phase IV (KMG-IV): sequencing the most valuable type-strain genomes for metagenomic binning, comparative biology and taxonomic classification.</title>
        <authorList>
            <person name="Goeker M."/>
        </authorList>
    </citation>
    <scope>NUCLEOTIDE SEQUENCE [LARGE SCALE GENOMIC DNA]</scope>
    <source>
        <strain evidence="12 13">DSM 1709</strain>
    </source>
</reference>
<evidence type="ECO:0000256" key="8">
    <source>
        <dbReference type="PROSITE-ProRule" id="PRU00169"/>
    </source>
</evidence>
<dbReference type="Gene3D" id="3.40.50.2300">
    <property type="match status" value="1"/>
</dbReference>
<evidence type="ECO:0000256" key="2">
    <source>
        <dbReference type="ARBA" id="ARBA00022490"/>
    </source>
</evidence>
<proteinExistence type="predicted"/>
<feature type="domain" description="OmpR/PhoB-type" evidence="11">
    <location>
        <begin position="136"/>
        <end position="236"/>
    </location>
</feature>
<evidence type="ECO:0000256" key="7">
    <source>
        <dbReference type="ARBA" id="ARBA00023163"/>
    </source>
</evidence>
<dbReference type="Gene3D" id="6.10.250.690">
    <property type="match status" value="1"/>
</dbReference>
<dbReference type="PANTHER" id="PTHR48111:SF4">
    <property type="entry name" value="DNA-BINDING DUAL TRANSCRIPTIONAL REGULATOR OMPR"/>
    <property type="match status" value="1"/>
</dbReference>
<dbReference type="CDD" id="cd00383">
    <property type="entry name" value="trans_reg_C"/>
    <property type="match status" value="1"/>
</dbReference>
<dbReference type="Pfam" id="PF00486">
    <property type="entry name" value="Trans_reg_C"/>
    <property type="match status" value="1"/>
</dbReference>
<keyword evidence="6 9" id="KW-0238">DNA-binding</keyword>
<dbReference type="SMART" id="SM00862">
    <property type="entry name" value="Trans_reg_C"/>
    <property type="match status" value="1"/>
</dbReference>
<comment type="caution">
    <text evidence="12">The sequence shown here is derived from an EMBL/GenBank/DDBJ whole genome shotgun (WGS) entry which is preliminary data.</text>
</comment>
<evidence type="ECO:0000259" key="11">
    <source>
        <dbReference type="PROSITE" id="PS51755"/>
    </source>
</evidence>
<keyword evidence="7" id="KW-0804">Transcription</keyword>
<feature type="domain" description="Response regulatory" evidence="10">
    <location>
        <begin position="6"/>
        <end position="121"/>
    </location>
</feature>
<evidence type="ECO:0000313" key="13">
    <source>
        <dbReference type="Proteomes" id="UP000295106"/>
    </source>
</evidence>
<dbReference type="PANTHER" id="PTHR48111">
    <property type="entry name" value="REGULATOR OF RPOS"/>
    <property type="match status" value="1"/>
</dbReference>
<dbReference type="GO" id="GO:0006355">
    <property type="term" value="P:regulation of DNA-templated transcription"/>
    <property type="evidence" value="ECO:0007669"/>
    <property type="project" value="InterPro"/>
</dbReference>
<dbReference type="InterPro" id="IPR036388">
    <property type="entry name" value="WH-like_DNA-bd_sf"/>
</dbReference>
<keyword evidence="2" id="KW-0963">Cytoplasm</keyword>
<dbReference type="Pfam" id="PF00072">
    <property type="entry name" value="Response_reg"/>
    <property type="match status" value="1"/>
</dbReference>
<sequence>MSPPDHILVVDDDPEIRRLLAQQLERQGLRVSTAAQDREFWAVLAQSPVDLVVLDVMLPGTDGVALLQALRRGPHAAVPVIMLTALADDVDRVIGLEMGADDYVPKPFTPRELLARIRAVLRRARMLPPGQAAQRLRYAHFGDWTLDLAERSLVHAGGTVTPLNGAEFGLLAFLLDHAQQVVTRDQLLVQLAGRDAEVFDRSIDLRVSRLRKRLGDDAREPGYVKTVRHEGYVLAREVRWSADPRRRVPA</sequence>
<dbReference type="RefSeq" id="WP_132646710.1">
    <property type="nucleotide sequence ID" value="NZ_NRRI01000030.1"/>
</dbReference>
<dbReference type="PROSITE" id="PS50110">
    <property type="entry name" value="RESPONSE_REGULATORY"/>
    <property type="match status" value="1"/>
</dbReference>
<evidence type="ECO:0000256" key="4">
    <source>
        <dbReference type="ARBA" id="ARBA00023012"/>
    </source>
</evidence>
<evidence type="ECO:0000256" key="1">
    <source>
        <dbReference type="ARBA" id="ARBA00004496"/>
    </source>
</evidence>
<accession>A0A4R2M9G2</accession>
<dbReference type="GO" id="GO:0000156">
    <property type="term" value="F:phosphorelay response regulator activity"/>
    <property type="evidence" value="ECO:0007669"/>
    <property type="project" value="TreeGrafter"/>
</dbReference>
<evidence type="ECO:0000313" key="12">
    <source>
        <dbReference type="EMBL" id="TCP03040.1"/>
    </source>
</evidence>
<dbReference type="PROSITE" id="PS51755">
    <property type="entry name" value="OMPR_PHOB"/>
    <property type="match status" value="1"/>
</dbReference>
<dbReference type="OrthoDB" id="165980at2"/>
<dbReference type="SUPFAM" id="SSF46894">
    <property type="entry name" value="C-terminal effector domain of the bipartite response regulators"/>
    <property type="match status" value="1"/>
</dbReference>
<dbReference type="EMBL" id="SLXD01000005">
    <property type="protein sequence ID" value="TCP03040.1"/>
    <property type="molecule type" value="Genomic_DNA"/>
</dbReference>
<comment type="subcellular location">
    <subcellularLocation>
        <location evidence="1">Cytoplasm</location>
    </subcellularLocation>
</comment>
<dbReference type="FunFam" id="1.10.10.10:FF:000099">
    <property type="entry name" value="Two-component system response regulator TorR"/>
    <property type="match status" value="1"/>
</dbReference>
<evidence type="ECO:0000256" key="9">
    <source>
        <dbReference type="PROSITE-ProRule" id="PRU01091"/>
    </source>
</evidence>
<dbReference type="Gene3D" id="1.10.10.10">
    <property type="entry name" value="Winged helix-like DNA-binding domain superfamily/Winged helix DNA-binding domain"/>
    <property type="match status" value="1"/>
</dbReference>
<dbReference type="InterPro" id="IPR039420">
    <property type="entry name" value="WalR-like"/>
</dbReference>
<evidence type="ECO:0000256" key="5">
    <source>
        <dbReference type="ARBA" id="ARBA00023015"/>
    </source>
</evidence>
<keyword evidence="3 8" id="KW-0597">Phosphoprotein</keyword>
<dbReference type="InterPro" id="IPR001867">
    <property type="entry name" value="OmpR/PhoB-type_DNA-bd"/>
</dbReference>
<feature type="modified residue" description="4-aspartylphosphate" evidence="8">
    <location>
        <position position="55"/>
    </location>
</feature>
<evidence type="ECO:0000259" key="10">
    <source>
        <dbReference type="PROSITE" id="PS50110"/>
    </source>
</evidence>
<dbReference type="SUPFAM" id="SSF52172">
    <property type="entry name" value="CheY-like"/>
    <property type="match status" value="1"/>
</dbReference>